<dbReference type="Proteomes" id="UP000076798">
    <property type="component" value="Unassembled WGS sequence"/>
</dbReference>
<dbReference type="CDD" id="cd21037">
    <property type="entry name" value="MLKL_NTD"/>
    <property type="match status" value="1"/>
</dbReference>
<evidence type="ECO:0000313" key="3">
    <source>
        <dbReference type="Proteomes" id="UP000076798"/>
    </source>
</evidence>
<keyword evidence="3" id="KW-1185">Reference proteome</keyword>
<name>A0A165Y2Y4_9AGAM</name>
<organism evidence="2 3">
    <name type="scientific">Sistotremastrum suecicum HHB10207 ss-3</name>
    <dbReference type="NCBI Taxonomy" id="1314776"/>
    <lineage>
        <taxon>Eukaryota</taxon>
        <taxon>Fungi</taxon>
        <taxon>Dikarya</taxon>
        <taxon>Basidiomycota</taxon>
        <taxon>Agaricomycotina</taxon>
        <taxon>Agaricomycetes</taxon>
        <taxon>Sistotremastrales</taxon>
        <taxon>Sistotremastraceae</taxon>
        <taxon>Sistotremastrum</taxon>
    </lineage>
</organism>
<dbReference type="OrthoDB" id="2746911at2759"/>
<protein>
    <recommendedName>
        <fullName evidence="1">Mixed lineage kinase domain-containing protein</fullName>
    </recommendedName>
</protein>
<dbReference type="Pfam" id="PF22215">
    <property type="entry name" value="MLKL_N"/>
    <property type="match status" value="1"/>
</dbReference>
<dbReference type="InterPro" id="IPR059179">
    <property type="entry name" value="MLKL-like_MCAfunc"/>
</dbReference>
<dbReference type="GO" id="GO:0007166">
    <property type="term" value="P:cell surface receptor signaling pathway"/>
    <property type="evidence" value="ECO:0007669"/>
    <property type="project" value="InterPro"/>
</dbReference>
<evidence type="ECO:0000259" key="1">
    <source>
        <dbReference type="Pfam" id="PF22215"/>
    </source>
</evidence>
<dbReference type="InterPro" id="IPR054000">
    <property type="entry name" value="MLKL_N"/>
</dbReference>
<gene>
    <name evidence="2" type="ORF">SISSUDRAFT_1055037</name>
</gene>
<dbReference type="InterPro" id="IPR036537">
    <property type="entry name" value="Adaptor_Cbl_N_dom_sf"/>
</dbReference>
<evidence type="ECO:0000313" key="2">
    <source>
        <dbReference type="EMBL" id="KZT32821.1"/>
    </source>
</evidence>
<dbReference type="AlphaFoldDB" id="A0A165Y2Y4"/>
<feature type="domain" description="Mixed lineage kinase" evidence="1">
    <location>
        <begin position="32"/>
        <end position="137"/>
    </location>
</feature>
<accession>A0A165Y2Y4</accession>
<sequence length="192" mass="21756">MPCSADVDANLLKSLKIVQSLGEALPHGGILKAVAGIGMTILETAERVRLNKEECADIAQRAATDIGVLKRLNEGQELSEDLIERLERYHKILEEVLQRVDRLGSQPGWKRKLRASSVQDETKDCLNRLNEAFRMYIFECSIATDNKLQSIVRGVNALSLRWQMSPQVGEADEVRRYLIFCYVSGPLDMYYR</sequence>
<proteinExistence type="predicted"/>
<dbReference type="EMBL" id="KV428292">
    <property type="protein sequence ID" value="KZT32821.1"/>
    <property type="molecule type" value="Genomic_DNA"/>
</dbReference>
<dbReference type="Gene3D" id="1.20.930.20">
    <property type="entry name" value="Adaptor protein Cbl, N-terminal domain"/>
    <property type="match status" value="1"/>
</dbReference>
<reference evidence="2 3" key="1">
    <citation type="journal article" date="2016" name="Mol. Biol. Evol.">
        <title>Comparative Genomics of Early-Diverging Mushroom-Forming Fungi Provides Insights into the Origins of Lignocellulose Decay Capabilities.</title>
        <authorList>
            <person name="Nagy L.G."/>
            <person name="Riley R."/>
            <person name="Tritt A."/>
            <person name="Adam C."/>
            <person name="Daum C."/>
            <person name="Floudas D."/>
            <person name="Sun H."/>
            <person name="Yadav J.S."/>
            <person name="Pangilinan J."/>
            <person name="Larsson K.H."/>
            <person name="Matsuura K."/>
            <person name="Barry K."/>
            <person name="Labutti K."/>
            <person name="Kuo R."/>
            <person name="Ohm R.A."/>
            <person name="Bhattacharya S.S."/>
            <person name="Shirouzu T."/>
            <person name="Yoshinaga Y."/>
            <person name="Martin F.M."/>
            <person name="Grigoriev I.V."/>
            <person name="Hibbett D.S."/>
        </authorList>
    </citation>
    <scope>NUCLEOTIDE SEQUENCE [LARGE SCALE GENOMIC DNA]</scope>
    <source>
        <strain evidence="2 3">HHB10207 ss-3</strain>
    </source>
</reference>